<evidence type="ECO:0000313" key="2">
    <source>
        <dbReference type="Proteomes" id="UP000708208"/>
    </source>
</evidence>
<reference evidence="1" key="1">
    <citation type="submission" date="2021-06" db="EMBL/GenBank/DDBJ databases">
        <authorList>
            <person name="Hodson N. C."/>
            <person name="Mongue J. A."/>
            <person name="Jaron S. K."/>
        </authorList>
    </citation>
    <scope>NUCLEOTIDE SEQUENCE</scope>
</reference>
<keyword evidence="2" id="KW-1185">Reference proteome</keyword>
<feature type="non-terminal residue" evidence="1">
    <location>
        <position position="27"/>
    </location>
</feature>
<proteinExistence type="predicted"/>
<dbReference type="Proteomes" id="UP000708208">
    <property type="component" value="Unassembled WGS sequence"/>
</dbReference>
<comment type="caution">
    <text evidence="1">The sequence shown here is derived from an EMBL/GenBank/DDBJ whole genome shotgun (WGS) entry which is preliminary data.</text>
</comment>
<dbReference type="AlphaFoldDB" id="A0A8J2KJA5"/>
<sequence>MNKVLYAVVLAILVQTNALPRHLKLGL</sequence>
<organism evidence="1 2">
    <name type="scientific">Allacma fusca</name>
    <dbReference type="NCBI Taxonomy" id="39272"/>
    <lineage>
        <taxon>Eukaryota</taxon>
        <taxon>Metazoa</taxon>
        <taxon>Ecdysozoa</taxon>
        <taxon>Arthropoda</taxon>
        <taxon>Hexapoda</taxon>
        <taxon>Collembola</taxon>
        <taxon>Symphypleona</taxon>
        <taxon>Sminthuridae</taxon>
        <taxon>Allacma</taxon>
    </lineage>
</organism>
<accession>A0A8J2KJA5</accession>
<evidence type="ECO:0000313" key="1">
    <source>
        <dbReference type="EMBL" id="CAG7815540.1"/>
    </source>
</evidence>
<feature type="non-terminal residue" evidence="1">
    <location>
        <position position="1"/>
    </location>
</feature>
<gene>
    <name evidence="1" type="ORF">AFUS01_LOCUS26213</name>
</gene>
<dbReference type="EMBL" id="CAJVCH010346709">
    <property type="protein sequence ID" value="CAG7815540.1"/>
    <property type="molecule type" value="Genomic_DNA"/>
</dbReference>
<name>A0A8J2KJA5_9HEXA</name>
<protein>
    <submittedName>
        <fullName evidence="1">Uncharacterized protein</fullName>
    </submittedName>
</protein>